<dbReference type="Proteomes" id="UP001320420">
    <property type="component" value="Unassembled WGS sequence"/>
</dbReference>
<dbReference type="Gene3D" id="3.90.280.10">
    <property type="entry name" value="PEBP-like"/>
    <property type="match status" value="1"/>
</dbReference>
<protein>
    <recommendedName>
        <fullName evidence="3">PEBP-like protein</fullName>
    </recommendedName>
</protein>
<gene>
    <name evidence="1" type="ORF">SLS62_010985</name>
</gene>
<dbReference type="SUPFAM" id="SSF49777">
    <property type="entry name" value="PEBP-like"/>
    <property type="match status" value="1"/>
</dbReference>
<accession>A0AAN9U8D0</accession>
<dbReference type="EMBL" id="JAKJXP020000161">
    <property type="protein sequence ID" value="KAK7740841.1"/>
    <property type="molecule type" value="Genomic_DNA"/>
</dbReference>
<keyword evidence="2" id="KW-1185">Reference proteome</keyword>
<comment type="caution">
    <text evidence="1">The sequence shown here is derived from an EMBL/GenBank/DDBJ whole genome shotgun (WGS) entry which is preliminary data.</text>
</comment>
<evidence type="ECO:0000313" key="1">
    <source>
        <dbReference type="EMBL" id="KAK7740841.1"/>
    </source>
</evidence>
<sequence length="167" mass="17710">MKASQILSTVGLAAVSLGQTPPGFTPSVETKLEVIFGTKAVSTPGDSFTIAGKVDGFNSSTTSTYLHTVIRDFAPAAEADANGVYPLTTQQTGPVTWFGPMPPAENPPRAHRYTNLIWEQPDGTGWTIPQSASSMLQTQRFGFNVASFQTAAALEDPISAVWFNVTG</sequence>
<reference evidence="1 2" key="1">
    <citation type="submission" date="2024-02" db="EMBL/GenBank/DDBJ databases">
        <title>De novo assembly and annotation of 12 fungi associated with fruit tree decline syndrome in Ontario, Canada.</title>
        <authorList>
            <person name="Sulman M."/>
            <person name="Ellouze W."/>
            <person name="Ilyukhin E."/>
        </authorList>
    </citation>
    <scope>NUCLEOTIDE SEQUENCE [LARGE SCALE GENOMIC DNA]</scope>
    <source>
        <strain evidence="1 2">M11/M66-122</strain>
    </source>
</reference>
<proteinExistence type="predicted"/>
<evidence type="ECO:0000313" key="2">
    <source>
        <dbReference type="Proteomes" id="UP001320420"/>
    </source>
</evidence>
<name>A0AAN9U8D0_9PEZI</name>
<dbReference type="InterPro" id="IPR036610">
    <property type="entry name" value="PEBP-like_sf"/>
</dbReference>
<organism evidence="1 2">
    <name type="scientific">Diatrype stigma</name>
    <dbReference type="NCBI Taxonomy" id="117547"/>
    <lineage>
        <taxon>Eukaryota</taxon>
        <taxon>Fungi</taxon>
        <taxon>Dikarya</taxon>
        <taxon>Ascomycota</taxon>
        <taxon>Pezizomycotina</taxon>
        <taxon>Sordariomycetes</taxon>
        <taxon>Xylariomycetidae</taxon>
        <taxon>Xylariales</taxon>
        <taxon>Diatrypaceae</taxon>
        <taxon>Diatrype</taxon>
    </lineage>
</organism>
<dbReference type="AlphaFoldDB" id="A0AAN9U8D0"/>
<evidence type="ECO:0008006" key="3">
    <source>
        <dbReference type="Google" id="ProtNLM"/>
    </source>
</evidence>